<gene>
    <name evidence="1" type="ORF">A2304_05330</name>
</gene>
<dbReference type="AlphaFoldDB" id="A0A1F7W5N1"/>
<dbReference type="Proteomes" id="UP000176501">
    <property type="component" value="Unassembled WGS sequence"/>
</dbReference>
<organism evidence="1 2">
    <name type="scientific">Candidatus Uhrbacteria bacterium RIFOXYB2_FULL_57_15</name>
    <dbReference type="NCBI Taxonomy" id="1802422"/>
    <lineage>
        <taxon>Bacteria</taxon>
        <taxon>Candidatus Uhriibacteriota</taxon>
    </lineage>
</organism>
<name>A0A1F7W5N1_9BACT</name>
<evidence type="ECO:0000313" key="1">
    <source>
        <dbReference type="EMBL" id="OGL97946.1"/>
    </source>
</evidence>
<protein>
    <submittedName>
        <fullName evidence="1">Uncharacterized protein</fullName>
    </submittedName>
</protein>
<evidence type="ECO:0000313" key="2">
    <source>
        <dbReference type="Proteomes" id="UP000176501"/>
    </source>
</evidence>
<accession>A0A1F7W5N1</accession>
<comment type="caution">
    <text evidence="1">The sequence shown here is derived from an EMBL/GenBank/DDBJ whole genome shotgun (WGS) entry which is preliminary data.</text>
</comment>
<reference evidence="1 2" key="1">
    <citation type="journal article" date="2016" name="Nat. Commun.">
        <title>Thousands of microbial genomes shed light on interconnected biogeochemical processes in an aquifer system.</title>
        <authorList>
            <person name="Anantharaman K."/>
            <person name="Brown C.T."/>
            <person name="Hug L.A."/>
            <person name="Sharon I."/>
            <person name="Castelle C.J."/>
            <person name="Probst A.J."/>
            <person name="Thomas B.C."/>
            <person name="Singh A."/>
            <person name="Wilkins M.J."/>
            <person name="Karaoz U."/>
            <person name="Brodie E.L."/>
            <person name="Williams K.H."/>
            <person name="Hubbard S.S."/>
            <person name="Banfield J.F."/>
        </authorList>
    </citation>
    <scope>NUCLEOTIDE SEQUENCE [LARGE SCALE GENOMIC DNA]</scope>
</reference>
<proteinExistence type="predicted"/>
<sequence length="604" mass="65855">MSNSSPVGILATGQQVFDRSPSHVHVGVTLDLLGEALRQISAEPGEEKVKRTIDFDRVIGTSNCVPTIEGDEIVFAQRVNRGGLTRFVMNRNPVPSRFLTVSMRLRSDGHYELGTAYIGGPGAVEPWAARLSGDASRMREAVAFWSRHALCWRHEPTIPDTQTSDVGEFFLEVRLVFGSGRFTTAVANNRNDVIVGPFDKSTKLVDARKDVLLCLPREVGTWGNYPTHQASWLSLVFVVACHASHEDEQGLAIRRAAWDAIPVAQWPALVAKAAEFASEFRDRLTQDGLAPRKAFKSATRALQDCLLYVVERRFPAQQDAFLRDSEIAPLVAQANRGRAGELDLQAGLALANEIDAMVAGLVEEFGGIDECRKALSDLMTDARTGRVILLPEEISLDRGSELVRGDIVIGVPDAHDMDMVSIVSGQGAPVLVQLKDELSGQRLDIMAVAATLGADEHLSGGHPSFQSVAEMLLANGTPRTPEGKALVKRLTSEVDPAALAQKYREVAERFMRDASDRKSWAARRNGGFTQVKKVIPLYRVACDLLPRSAFMEREGRFPGGQDMASLADACGLGNEFRAIKAILERQDATDAELADIAAGIEQHL</sequence>
<dbReference type="EMBL" id="MGFE01000026">
    <property type="protein sequence ID" value="OGL97946.1"/>
    <property type="molecule type" value="Genomic_DNA"/>
</dbReference>